<name>A0A2I0QRP8_9BACI</name>
<protein>
    <submittedName>
        <fullName evidence="2">DUF4440 domain-containing protein</fullName>
    </submittedName>
</protein>
<comment type="caution">
    <text evidence="2">The sequence shown here is derived from an EMBL/GenBank/DDBJ whole genome shotgun (WGS) entry which is preliminary data.</text>
</comment>
<dbReference type="Proteomes" id="UP000243524">
    <property type="component" value="Unassembled WGS sequence"/>
</dbReference>
<evidence type="ECO:0000313" key="3">
    <source>
        <dbReference type="Proteomes" id="UP000243524"/>
    </source>
</evidence>
<dbReference type="SUPFAM" id="SSF54427">
    <property type="entry name" value="NTF2-like"/>
    <property type="match status" value="1"/>
</dbReference>
<keyword evidence="3" id="KW-1185">Reference proteome</keyword>
<sequence length="118" mass="13950">MEQYFQAWNTSLISKNGDGIRNFMSRDFVGYWAHSKTKQPDPYFFDYDLEAVLKQMDDAEKSFETTSVAKRDGDQQMTILGRETNMIAGKPYRAQCMFVWKNEHGKWKLLREYIELEG</sequence>
<proteinExistence type="predicted"/>
<dbReference type="OrthoDB" id="2864533at2"/>
<dbReference type="AlphaFoldDB" id="A0A2I0QRP8"/>
<accession>A0A2I0QRP8</accession>
<dbReference type="InterPro" id="IPR032710">
    <property type="entry name" value="NTF2-like_dom_sf"/>
</dbReference>
<dbReference type="InterPro" id="IPR027843">
    <property type="entry name" value="DUF4440"/>
</dbReference>
<dbReference type="Pfam" id="PF14534">
    <property type="entry name" value="DUF4440"/>
    <property type="match status" value="1"/>
</dbReference>
<dbReference type="EMBL" id="PJNH01000004">
    <property type="protein sequence ID" value="PKR76989.1"/>
    <property type="molecule type" value="Genomic_DNA"/>
</dbReference>
<dbReference type="Gene3D" id="3.10.450.50">
    <property type="match status" value="1"/>
</dbReference>
<evidence type="ECO:0000259" key="1">
    <source>
        <dbReference type="Pfam" id="PF14534"/>
    </source>
</evidence>
<gene>
    <name evidence="2" type="ORF">CEY16_13710</name>
</gene>
<organism evidence="2 3">
    <name type="scientific">Halalkalibacillus sediminis</name>
    <dbReference type="NCBI Taxonomy" id="2018042"/>
    <lineage>
        <taxon>Bacteria</taxon>
        <taxon>Bacillati</taxon>
        <taxon>Bacillota</taxon>
        <taxon>Bacilli</taxon>
        <taxon>Bacillales</taxon>
        <taxon>Bacillaceae</taxon>
        <taxon>Halalkalibacillus</taxon>
    </lineage>
</organism>
<reference evidence="2 3" key="1">
    <citation type="submission" date="2017-06" db="EMBL/GenBank/DDBJ databases">
        <title>the draft geome sequence of Illustriluteabacillus marina B3227.</title>
        <authorList>
            <person name="He R.-H."/>
            <person name="Du Z.-J."/>
        </authorList>
    </citation>
    <scope>NUCLEOTIDE SEQUENCE [LARGE SCALE GENOMIC DNA]</scope>
    <source>
        <strain evidence="2 3">B3227</strain>
    </source>
</reference>
<feature type="domain" description="DUF4440" evidence="1">
    <location>
        <begin position="5"/>
        <end position="109"/>
    </location>
</feature>
<evidence type="ECO:0000313" key="2">
    <source>
        <dbReference type="EMBL" id="PKR76989.1"/>
    </source>
</evidence>